<dbReference type="InterPro" id="IPR016191">
    <property type="entry name" value="Ribonuclease/ribotoxin"/>
</dbReference>
<dbReference type="AlphaFoldDB" id="A0A507B270"/>
<keyword evidence="4 10" id="KW-0732">Signal</keyword>
<evidence type="ECO:0000256" key="3">
    <source>
        <dbReference type="ARBA" id="ARBA00022722"/>
    </source>
</evidence>
<dbReference type="EC" id="4.6.1.24" evidence="2"/>
<keyword evidence="6" id="KW-0378">Hydrolase</keyword>
<proteinExistence type="inferred from homology"/>
<evidence type="ECO:0000256" key="4">
    <source>
        <dbReference type="ARBA" id="ARBA00022729"/>
    </source>
</evidence>
<keyword evidence="3" id="KW-0540">Nuclease</keyword>
<keyword evidence="7" id="KW-1015">Disulfide bond</keyword>
<dbReference type="GeneID" id="41968654"/>
<gene>
    <name evidence="11" type="ORF">E0L32_001207</name>
</gene>
<dbReference type="Proteomes" id="UP000319257">
    <property type="component" value="Unassembled WGS sequence"/>
</dbReference>
<dbReference type="PANTHER" id="PTHR42104:SF1">
    <property type="entry name" value="EXTRACELLULAR GUANYL-SPECIFIC RIBONUCLEASE RNTA (AFU_ORTHOLOGUE AFUA_4G03230)"/>
    <property type="match status" value="1"/>
</dbReference>
<name>A0A507B270_9PEZI</name>
<feature type="chain" id="PRO_5021346810" description="ribonuclease T1" evidence="10">
    <location>
        <begin position="20"/>
        <end position="135"/>
    </location>
</feature>
<reference evidence="11 12" key="1">
    <citation type="submission" date="2019-06" db="EMBL/GenBank/DDBJ databases">
        <title>Draft genome sequence of the filamentous fungus Phialemoniopsis curvata isolated from diesel fuel.</title>
        <authorList>
            <person name="Varaljay V.A."/>
            <person name="Lyon W.J."/>
            <person name="Crouch A.L."/>
            <person name="Drake C.E."/>
            <person name="Hollomon J.M."/>
            <person name="Nadeau L.J."/>
            <person name="Nunn H.S."/>
            <person name="Stevenson B.S."/>
            <person name="Bojanowski C.L."/>
            <person name="Crookes-Goodson W.J."/>
        </authorList>
    </citation>
    <scope>NUCLEOTIDE SEQUENCE [LARGE SCALE GENOMIC DNA]</scope>
    <source>
        <strain evidence="11 12">D216</strain>
    </source>
</reference>
<evidence type="ECO:0000256" key="7">
    <source>
        <dbReference type="ARBA" id="ARBA00023157"/>
    </source>
</evidence>
<evidence type="ECO:0000256" key="1">
    <source>
        <dbReference type="ARBA" id="ARBA00009006"/>
    </source>
</evidence>
<dbReference type="InParanoid" id="A0A507B270"/>
<keyword evidence="12" id="KW-1185">Reference proteome</keyword>
<comment type="catalytic activity">
    <reaction evidence="9">
        <text>[RNA] containing guanosine + H2O = an [RNA fragment]-3'-guanosine-3'-phosphate + a 5'-hydroxy-ribonucleotide-3'-[RNA fragment].</text>
        <dbReference type="EC" id="4.6.1.24"/>
    </reaction>
</comment>
<keyword evidence="8" id="KW-0456">Lyase</keyword>
<evidence type="ECO:0000313" key="12">
    <source>
        <dbReference type="Proteomes" id="UP000319257"/>
    </source>
</evidence>
<dbReference type="EMBL" id="SKBQ01000004">
    <property type="protein sequence ID" value="TPX11389.1"/>
    <property type="molecule type" value="Genomic_DNA"/>
</dbReference>
<evidence type="ECO:0000256" key="10">
    <source>
        <dbReference type="SAM" id="SignalP"/>
    </source>
</evidence>
<feature type="signal peptide" evidence="10">
    <location>
        <begin position="1"/>
        <end position="19"/>
    </location>
</feature>
<sequence>MVALKSCLLSLLAAALAAAAPVEPVQERATCVYHCGSVCYWQEDIDNALNQGVSLHNSGSTLGHGSYPHEYRDSEGFDFPTSGPWYEFPILSSYQVYSGGSPGPDRVIFDDNGQFDALITHTGASGNNFVACSQG</sequence>
<evidence type="ECO:0000256" key="8">
    <source>
        <dbReference type="ARBA" id="ARBA00023239"/>
    </source>
</evidence>
<dbReference type="GO" id="GO:0016787">
    <property type="term" value="F:hydrolase activity"/>
    <property type="evidence" value="ECO:0007669"/>
    <property type="project" value="UniProtKB-KW"/>
</dbReference>
<accession>A0A507B270</accession>
<comment type="similarity">
    <text evidence="1">Belongs to the ribonuclease N1/T1 family.</text>
</comment>
<evidence type="ECO:0000256" key="6">
    <source>
        <dbReference type="ARBA" id="ARBA00022801"/>
    </source>
</evidence>
<comment type="caution">
    <text evidence="11">The sequence shown here is derived from an EMBL/GenBank/DDBJ whole genome shotgun (WGS) entry which is preliminary data.</text>
</comment>
<evidence type="ECO:0000256" key="2">
    <source>
        <dbReference type="ARBA" id="ARBA00012549"/>
    </source>
</evidence>
<evidence type="ECO:0000256" key="9">
    <source>
        <dbReference type="ARBA" id="ARBA00034015"/>
    </source>
</evidence>
<protein>
    <recommendedName>
        <fullName evidence="2">ribonuclease T1</fullName>
        <ecNumber evidence="2">4.6.1.24</ecNumber>
    </recommendedName>
</protein>
<dbReference type="PANTHER" id="PTHR42104">
    <property type="entry name" value="EXTRACELLULAR GUANYL-SPECIFIC RIBONUCLEASE RNTA (AFU_ORTHOLOGUE AFUA_4G03230)"/>
    <property type="match status" value="1"/>
</dbReference>
<evidence type="ECO:0000256" key="5">
    <source>
        <dbReference type="ARBA" id="ARBA00022759"/>
    </source>
</evidence>
<organism evidence="11 12">
    <name type="scientific">Thyridium curvatum</name>
    <dbReference type="NCBI Taxonomy" id="1093900"/>
    <lineage>
        <taxon>Eukaryota</taxon>
        <taxon>Fungi</taxon>
        <taxon>Dikarya</taxon>
        <taxon>Ascomycota</taxon>
        <taxon>Pezizomycotina</taxon>
        <taxon>Sordariomycetes</taxon>
        <taxon>Sordariomycetidae</taxon>
        <taxon>Thyridiales</taxon>
        <taxon>Thyridiaceae</taxon>
        <taxon>Thyridium</taxon>
    </lineage>
</organism>
<dbReference type="RefSeq" id="XP_030993100.1">
    <property type="nucleotide sequence ID" value="XM_031134913.1"/>
</dbReference>
<dbReference type="GO" id="GO:0046589">
    <property type="term" value="F:ribonuclease T1 activity"/>
    <property type="evidence" value="ECO:0007669"/>
    <property type="project" value="UniProtKB-EC"/>
</dbReference>
<dbReference type="PIRSF" id="PIRSF037430">
    <property type="entry name" value="RNase_U2"/>
    <property type="match status" value="1"/>
</dbReference>
<dbReference type="GO" id="GO:0003723">
    <property type="term" value="F:RNA binding"/>
    <property type="evidence" value="ECO:0007669"/>
    <property type="project" value="InterPro"/>
</dbReference>
<dbReference type="SUPFAM" id="SSF53933">
    <property type="entry name" value="Microbial ribonucleases"/>
    <property type="match status" value="1"/>
</dbReference>
<dbReference type="InterPro" id="IPR048269">
    <property type="entry name" value="RNase_U2"/>
</dbReference>
<dbReference type="Pfam" id="PF00545">
    <property type="entry name" value="Ribonuclease"/>
    <property type="match status" value="1"/>
</dbReference>
<keyword evidence="5" id="KW-0255">Endonuclease</keyword>
<dbReference type="CDD" id="cd00606">
    <property type="entry name" value="fungal_RNase"/>
    <property type="match status" value="1"/>
</dbReference>
<dbReference type="Gene3D" id="3.10.450.30">
    <property type="entry name" value="Microbial ribonucleases"/>
    <property type="match status" value="1"/>
</dbReference>
<dbReference type="OrthoDB" id="5425539at2759"/>
<evidence type="ECO:0000313" key="11">
    <source>
        <dbReference type="EMBL" id="TPX11389.1"/>
    </source>
</evidence>
<dbReference type="InterPro" id="IPR000026">
    <property type="entry name" value="N1-like"/>
</dbReference>